<organism evidence="1 2">
    <name type="scientific">Rhododendron molle</name>
    <name type="common">Chinese azalea</name>
    <name type="synonym">Azalea mollis</name>
    <dbReference type="NCBI Taxonomy" id="49168"/>
    <lineage>
        <taxon>Eukaryota</taxon>
        <taxon>Viridiplantae</taxon>
        <taxon>Streptophyta</taxon>
        <taxon>Embryophyta</taxon>
        <taxon>Tracheophyta</taxon>
        <taxon>Spermatophyta</taxon>
        <taxon>Magnoliopsida</taxon>
        <taxon>eudicotyledons</taxon>
        <taxon>Gunneridae</taxon>
        <taxon>Pentapetalae</taxon>
        <taxon>asterids</taxon>
        <taxon>Ericales</taxon>
        <taxon>Ericaceae</taxon>
        <taxon>Ericoideae</taxon>
        <taxon>Rhodoreae</taxon>
        <taxon>Rhododendron</taxon>
    </lineage>
</organism>
<reference evidence="1" key="1">
    <citation type="submission" date="2022-02" db="EMBL/GenBank/DDBJ databases">
        <title>Plant Genome Project.</title>
        <authorList>
            <person name="Zhang R.-G."/>
        </authorList>
    </citation>
    <scope>NUCLEOTIDE SEQUENCE</scope>
    <source>
        <strain evidence="1">AT1</strain>
    </source>
</reference>
<accession>A0ACC0P3D5</accession>
<protein>
    <submittedName>
        <fullName evidence="1">Uncharacterized protein</fullName>
    </submittedName>
</protein>
<dbReference type="EMBL" id="CM046391">
    <property type="protein sequence ID" value="KAI8559257.1"/>
    <property type="molecule type" value="Genomic_DNA"/>
</dbReference>
<gene>
    <name evidence="1" type="ORF">RHMOL_Rhmol04G0158600</name>
</gene>
<comment type="caution">
    <text evidence="1">The sequence shown here is derived from an EMBL/GenBank/DDBJ whole genome shotgun (WGS) entry which is preliminary data.</text>
</comment>
<evidence type="ECO:0000313" key="2">
    <source>
        <dbReference type="Proteomes" id="UP001062846"/>
    </source>
</evidence>
<name>A0ACC0P3D5_RHOML</name>
<dbReference type="Proteomes" id="UP001062846">
    <property type="component" value="Chromosome 4"/>
</dbReference>
<proteinExistence type="predicted"/>
<evidence type="ECO:0000313" key="1">
    <source>
        <dbReference type="EMBL" id="KAI8559257.1"/>
    </source>
</evidence>
<sequence length="180" mass="20206">MEGLLMCDPQSISWMDQSALGVLCDYKILEELKGKFCRNAMPGPSFSLIGSVGAQPGPHISSSMQLQQKHQIRLDRFGCALNIEALVAAAERRETPLEALASEIQDKISFIINNLSSTNFEAKAKEFSEILTEQCRVKFWEHVWCGDPCLREAFPDIYHLACDRDAKVYDYLHAHNGVTV</sequence>
<keyword evidence="2" id="KW-1185">Reference proteome</keyword>